<evidence type="ECO:0000256" key="7">
    <source>
        <dbReference type="ARBA" id="ARBA00024867"/>
    </source>
</evidence>
<dbReference type="SUPFAM" id="SSF52172">
    <property type="entry name" value="CheY-like"/>
    <property type="match status" value="1"/>
</dbReference>
<keyword evidence="3" id="KW-0902">Two-component regulatory system</keyword>
<dbReference type="PANTHER" id="PTHR48111">
    <property type="entry name" value="REGULATOR OF RPOS"/>
    <property type="match status" value="1"/>
</dbReference>
<dbReference type="CDD" id="cd00383">
    <property type="entry name" value="trans_reg_C"/>
    <property type="match status" value="1"/>
</dbReference>
<keyword evidence="6" id="KW-0804">Transcription</keyword>
<dbReference type="Gene3D" id="1.10.10.10">
    <property type="entry name" value="Winged helix-like DNA-binding domain superfamily/Winged helix DNA-binding domain"/>
    <property type="match status" value="1"/>
</dbReference>
<dbReference type="EMBL" id="JACOPS010000002">
    <property type="protein sequence ID" value="MBC5727898.1"/>
    <property type="molecule type" value="Genomic_DNA"/>
</dbReference>
<dbReference type="Gene3D" id="3.40.50.2300">
    <property type="match status" value="1"/>
</dbReference>
<keyword evidence="2 8" id="KW-0597">Phosphoprotein</keyword>
<evidence type="ECO:0000256" key="5">
    <source>
        <dbReference type="ARBA" id="ARBA00023125"/>
    </source>
</evidence>
<dbReference type="PROSITE" id="PS50110">
    <property type="entry name" value="RESPONSE_REGULATORY"/>
    <property type="match status" value="1"/>
</dbReference>
<dbReference type="RefSeq" id="WP_186935141.1">
    <property type="nucleotide sequence ID" value="NZ_JACOPS010000002.1"/>
</dbReference>
<proteinExistence type="predicted"/>
<comment type="caution">
    <text evidence="12">The sequence shown here is derived from an EMBL/GenBank/DDBJ whole genome shotgun (WGS) entry which is preliminary data.</text>
</comment>
<evidence type="ECO:0000256" key="4">
    <source>
        <dbReference type="ARBA" id="ARBA00023015"/>
    </source>
</evidence>
<comment type="function">
    <text evidence="7">May play the central regulatory role in sporulation. It may be an element of the effector pathway responsible for the activation of sporulation genes in response to nutritional stress. Spo0A may act in concert with spo0H (a sigma factor) to control the expression of some genes that are critical to the sporulation process.</text>
</comment>
<gene>
    <name evidence="12" type="ORF">H8R91_05075</name>
</gene>
<dbReference type="CDD" id="cd17574">
    <property type="entry name" value="REC_OmpR"/>
    <property type="match status" value="1"/>
</dbReference>
<dbReference type="PROSITE" id="PS51755">
    <property type="entry name" value="OMPR_PHOB"/>
    <property type="match status" value="1"/>
</dbReference>
<evidence type="ECO:0000313" key="12">
    <source>
        <dbReference type="EMBL" id="MBC5727898.1"/>
    </source>
</evidence>
<dbReference type="SMART" id="SM00862">
    <property type="entry name" value="Trans_reg_C"/>
    <property type="match status" value="1"/>
</dbReference>
<evidence type="ECO:0000256" key="2">
    <source>
        <dbReference type="ARBA" id="ARBA00022553"/>
    </source>
</evidence>
<evidence type="ECO:0000256" key="8">
    <source>
        <dbReference type="PROSITE-ProRule" id="PRU00169"/>
    </source>
</evidence>
<evidence type="ECO:0000256" key="3">
    <source>
        <dbReference type="ARBA" id="ARBA00023012"/>
    </source>
</evidence>
<dbReference type="InterPro" id="IPR036388">
    <property type="entry name" value="WH-like_DNA-bd_sf"/>
</dbReference>
<dbReference type="Pfam" id="PF00072">
    <property type="entry name" value="Response_reg"/>
    <property type="match status" value="1"/>
</dbReference>
<evidence type="ECO:0000259" key="11">
    <source>
        <dbReference type="PROSITE" id="PS51755"/>
    </source>
</evidence>
<dbReference type="SMART" id="SM00448">
    <property type="entry name" value="REC"/>
    <property type="match status" value="1"/>
</dbReference>
<feature type="domain" description="OmpR/PhoB-type" evidence="11">
    <location>
        <begin position="128"/>
        <end position="224"/>
    </location>
</feature>
<evidence type="ECO:0000256" key="6">
    <source>
        <dbReference type="ARBA" id="ARBA00023163"/>
    </source>
</evidence>
<name>A0ABR7HK42_9FIRM</name>
<keyword evidence="5 9" id="KW-0238">DNA-binding</keyword>
<dbReference type="Pfam" id="PF00486">
    <property type="entry name" value="Trans_reg_C"/>
    <property type="match status" value="1"/>
</dbReference>
<dbReference type="InterPro" id="IPR039420">
    <property type="entry name" value="WalR-like"/>
</dbReference>
<reference evidence="12 13" key="1">
    <citation type="submission" date="2020-08" db="EMBL/GenBank/DDBJ databases">
        <title>Genome public.</title>
        <authorList>
            <person name="Liu C."/>
            <person name="Sun Q."/>
        </authorList>
    </citation>
    <scope>NUCLEOTIDE SEQUENCE [LARGE SCALE GENOMIC DNA]</scope>
    <source>
        <strain evidence="12 13">NSJ-71</strain>
    </source>
</reference>
<evidence type="ECO:0000313" key="13">
    <source>
        <dbReference type="Proteomes" id="UP000636755"/>
    </source>
</evidence>
<dbReference type="InterPro" id="IPR001867">
    <property type="entry name" value="OmpR/PhoB-type_DNA-bd"/>
</dbReference>
<dbReference type="Proteomes" id="UP000636755">
    <property type="component" value="Unassembled WGS sequence"/>
</dbReference>
<keyword evidence="4" id="KW-0805">Transcription regulation</keyword>
<evidence type="ECO:0000256" key="9">
    <source>
        <dbReference type="PROSITE-ProRule" id="PRU01091"/>
    </source>
</evidence>
<dbReference type="InterPro" id="IPR011006">
    <property type="entry name" value="CheY-like_superfamily"/>
</dbReference>
<dbReference type="PANTHER" id="PTHR48111:SF1">
    <property type="entry name" value="TWO-COMPONENT RESPONSE REGULATOR ORR33"/>
    <property type="match status" value="1"/>
</dbReference>
<accession>A0ABR7HK42</accession>
<feature type="domain" description="Response regulatory" evidence="10">
    <location>
        <begin position="3"/>
        <end position="119"/>
    </location>
</feature>
<evidence type="ECO:0000256" key="1">
    <source>
        <dbReference type="ARBA" id="ARBA00018672"/>
    </source>
</evidence>
<evidence type="ECO:0000259" key="10">
    <source>
        <dbReference type="PROSITE" id="PS50110"/>
    </source>
</evidence>
<organism evidence="12 13">
    <name type="scientific">Ruminococcus intestinalis</name>
    <dbReference type="NCBI Taxonomy" id="2763066"/>
    <lineage>
        <taxon>Bacteria</taxon>
        <taxon>Bacillati</taxon>
        <taxon>Bacillota</taxon>
        <taxon>Clostridia</taxon>
        <taxon>Eubacteriales</taxon>
        <taxon>Oscillospiraceae</taxon>
        <taxon>Ruminococcus</taxon>
    </lineage>
</organism>
<sequence length="224" mass="25351">MYKILLVEDDKNIREMVVEYFSNKGKGNFPVSVAANGEIGLQMAYENPYDLLLLDVNLPKMDGFSICKEVRRYSDVPIMFITARVNEEDVLNGYALGCDDYIIKPFALPVLFEKVKALIKRSKGLVRSSVLTAGTLTLNPNNGIVISDGDEVDLTAKEYKILKFLLENKNIVISRTKLIDKLWGYDSNVDIRVLDTHIKNLRKALKDNSKLIKTVIGRGYKIEE</sequence>
<keyword evidence="13" id="KW-1185">Reference proteome</keyword>
<feature type="modified residue" description="4-aspartylphosphate" evidence="8">
    <location>
        <position position="55"/>
    </location>
</feature>
<feature type="DNA-binding region" description="OmpR/PhoB-type" evidence="9">
    <location>
        <begin position="128"/>
        <end position="224"/>
    </location>
</feature>
<dbReference type="InterPro" id="IPR001789">
    <property type="entry name" value="Sig_transdc_resp-reg_receiver"/>
</dbReference>
<protein>
    <recommendedName>
        <fullName evidence="1">Stage 0 sporulation protein A homolog</fullName>
    </recommendedName>
</protein>